<gene>
    <name evidence="4" type="ORF">HHI36_006391</name>
</gene>
<dbReference type="AlphaFoldDB" id="A0ABD2NWY6"/>
<sequence length="133" mass="14158">MSMIIFTLAVSLIGTSVASPSASSTESVPILKQDREVNVDGSYTYSFASGDGTKQSETGKYNNKGELEITGEYEYLAPNKKKIIETYTADKNGIVPKIIQEIPSGGVKTEISESIPPNFDDRISSAALASLSG</sequence>
<reference evidence="4 5" key="1">
    <citation type="journal article" date="2021" name="BMC Biol.">
        <title>Horizontally acquired antibacterial genes associated with adaptive radiation of ladybird beetles.</title>
        <authorList>
            <person name="Li H.S."/>
            <person name="Tang X.F."/>
            <person name="Huang Y.H."/>
            <person name="Xu Z.Y."/>
            <person name="Chen M.L."/>
            <person name="Du X.Y."/>
            <person name="Qiu B.Y."/>
            <person name="Chen P.T."/>
            <person name="Zhang W."/>
            <person name="Slipinski A."/>
            <person name="Escalona H.E."/>
            <person name="Waterhouse R.M."/>
            <person name="Zwick A."/>
            <person name="Pang H."/>
        </authorList>
    </citation>
    <scope>NUCLEOTIDE SEQUENCE [LARGE SCALE GENOMIC DNA]</scope>
    <source>
        <strain evidence="4">SYSU2018</strain>
    </source>
</reference>
<evidence type="ECO:0000313" key="5">
    <source>
        <dbReference type="Proteomes" id="UP001516400"/>
    </source>
</evidence>
<dbReference type="Proteomes" id="UP001516400">
    <property type="component" value="Unassembled WGS sequence"/>
</dbReference>
<dbReference type="GO" id="GO:0042302">
    <property type="term" value="F:structural constituent of cuticle"/>
    <property type="evidence" value="ECO:0007669"/>
    <property type="project" value="UniProtKB-UniRule"/>
</dbReference>
<dbReference type="PROSITE" id="PS51155">
    <property type="entry name" value="CHIT_BIND_RR_2"/>
    <property type="match status" value="1"/>
</dbReference>
<dbReference type="InterPro" id="IPR000618">
    <property type="entry name" value="Insect_cuticle"/>
</dbReference>
<dbReference type="PANTHER" id="PTHR10380">
    <property type="entry name" value="CUTICLE PROTEIN"/>
    <property type="match status" value="1"/>
</dbReference>
<feature type="chain" id="PRO_5044741054" evidence="3">
    <location>
        <begin position="19"/>
        <end position="133"/>
    </location>
</feature>
<dbReference type="EMBL" id="JABFTP020000144">
    <property type="protein sequence ID" value="KAL3283243.1"/>
    <property type="molecule type" value="Genomic_DNA"/>
</dbReference>
<organism evidence="4 5">
    <name type="scientific">Cryptolaemus montrouzieri</name>
    <dbReference type="NCBI Taxonomy" id="559131"/>
    <lineage>
        <taxon>Eukaryota</taxon>
        <taxon>Metazoa</taxon>
        <taxon>Ecdysozoa</taxon>
        <taxon>Arthropoda</taxon>
        <taxon>Hexapoda</taxon>
        <taxon>Insecta</taxon>
        <taxon>Pterygota</taxon>
        <taxon>Neoptera</taxon>
        <taxon>Endopterygota</taxon>
        <taxon>Coleoptera</taxon>
        <taxon>Polyphaga</taxon>
        <taxon>Cucujiformia</taxon>
        <taxon>Coccinelloidea</taxon>
        <taxon>Coccinellidae</taxon>
        <taxon>Scymninae</taxon>
        <taxon>Scymnini</taxon>
        <taxon>Cryptolaemus</taxon>
    </lineage>
</organism>
<proteinExistence type="predicted"/>
<keyword evidence="3" id="KW-0732">Signal</keyword>
<evidence type="ECO:0000256" key="3">
    <source>
        <dbReference type="SAM" id="SignalP"/>
    </source>
</evidence>
<dbReference type="Pfam" id="PF00379">
    <property type="entry name" value="Chitin_bind_4"/>
    <property type="match status" value="1"/>
</dbReference>
<keyword evidence="5" id="KW-1185">Reference proteome</keyword>
<evidence type="ECO:0000256" key="2">
    <source>
        <dbReference type="PROSITE-ProRule" id="PRU00497"/>
    </source>
</evidence>
<dbReference type="InterPro" id="IPR050468">
    <property type="entry name" value="Cuticle_Struct_Prot"/>
</dbReference>
<comment type="caution">
    <text evidence="4">The sequence shown here is derived from an EMBL/GenBank/DDBJ whole genome shotgun (WGS) entry which is preliminary data.</text>
</comment>
<name>A0ABD2NWY6_9CUCU</name>
<protein>
    <submittedName>
        <fullName evidence="4">Uncharacterized protein</fullName>
    </submittedName>
</protein>
<evidence type="ECO:0000313" key="4">
    <source>
        <dbReference type="EMBL" id="KAL3283243.1"/>
    </source>
</evidence>
<dbReference type="PANTHER" id="PTHR10380:SF173">
    <property type="entry name" value="CUTICULAR PROTEIN 47EF, ISOFORM C-RELATED"/>
    <property type="match status" value="1"/>
</dbReference>
<evidence type="ECO:0000256" key="1">
    <source>
        <dbReference type="ARBA" id="ARBA00022460"/>
    </source>
</evidence>
<accession>A0ABD2NWY6</accession>
<keyword evidence="1 2" id="KW-0193">Cuticle</keyword>
<feature type="signal peptide" evidence="3">
    <location>
        <begin position="1"/>
        <end position="18"/>
    </location>
</feature>